<proteinExistence type="predicted"/>
<dbReference type="EMBL" id="VSSQ01051778">
    <property type="protein sequence ID" value="MPN05876.1"/>
    <property type="molecule type" value="Genomic_DNA"/>
</dbReference>
<organism evidence="1">
    <name type="scientific">bioreactor metagenome</name>
    <dbReference type="NCBI Taxonomy" id="1076179"/>
    <lineage>
        <taxon>unclassified sequences</taxon>
        <taxon>metagenomes</taxon>
        <taxon>ecological metagenomes</taxon>
    </lineage>
</organism>
<dbReference type="PANTHER" id="PTHR33969:SF2">
    <property type="entry name" value="SEGREGATION AND CONDENSATION PROTEIN A"/>
    <property type="match status" value="1"/>
</dbReference>
<dbReference type="InterPro" id="IPR003768">
    <property type="entry name" value="ScpA"/>
</dbReference>
<sequence>MAADLLYIKSRMLLPVDLEFDEEYQDPRQELVERLLEYQKFRKYTELLTNTNTSGELFISRKSSQFRLPFGDEELFGDISLSDLLSTFTRLMTTITPNKVFNVYESVTVNEKIALMQELFETCEYFTIEQLIIHLDNALHIICSFMAILDACKLRMITLVQEKPFSPILIRKREGLFEEDFDEAFDEDLDEEEAFLVPISISEDEQARLFAEDSLQDADSSVATADDGRIFLYDDESEVEQINLDDDE</sequence>
<comment type="caution">
    <text evidence="1">The sequence shown here is derived from an EMBL/GenBank/DDBJ whole genome shotgun (WGS) entry which is preliminary data.</text>
</comment>
<dbReference type="AlphaFoldDB" id="A0A645EWR6"/>
<name>A0A645EWR6_9ZZZZ</name>
<evidence type="ECO:0000313" key="1">
    <source>
        <dbReference type="EMBL" id="MPN05876.1"/>
    </source>
</evidence>
<protein>
    <submittedName>
        <fullName evidence="1">Segregation and condensation protein A</fullName>
    </submittedName>
</protein>
<reference evidence="1" key="1">
    <citation type="submission" date="2019-08" db="EMBL/GenBank/DDBJ databases">
        <authorList>
            <person name="Kucharzyk K."/>
            <person name="Murdoch R.W."/>
            <person name="Higgins S."/>
            <person name="Loffler F."/>
        </authorList>
    </citation>
    <scope>NUCLEOTIDE SEQUENCE</scope>
</reference>
<dbReference type="PANTHER" id="PTHR33969">
    <property type="entry name" value="SEGREGATION AND CONDENSATION PROTEIN A"/>
    <property type="match status" value="1"/>
</dbReference>
<gene>
    <name evidence="1" type="primary">scpA_50</name>
    <name evidence="1" type="ORF">SDC9_153130</name>
</gene>
<accession>A0A645EWR6</accession>
<dbReference type="Pfam" id="PF02616">
    <property type="entry name" value="SMC_ScpA"/>
    <property type="match status" value="1"/>
</dbReference>